<dbReference type="PANTHER" id="PTHR45036">
    <property type="entry name" value="METHYLTRANSFERASE LIKE 7B"/>
    <property type="match status" value="1"/>
</dbReference>
<organism evidence="4 5">
    <name type="scientific">Polarella glacialis</name>
    <name type="common">Dinoflagellate</name>
    <dbReference type="NCBI Taxonomy" id="89957"/>
    <lineage>
        <taxon>Eukaryota</taxon>
        <taxon>Sar</taxon>
        <taxon>Alveolata</taxon>
        <taxon>Dinophyceae</taxon>
        <taxon>Suessiales</taxon>
        <taxon>Suessiaceae</taxon>
        <taxon>Polarella</taxon>
    </lineage>
</organism>
<feature type="non-terminal residue" evidence="4">
    <location>
        <position position="1"/>
    </location>
</feature>
<dbReference type="EMBL" id="CAJNNW010004434">
    <property type="protein sequence ID" value="CAE8646432.1"/>
    <property type="molecule type" value="Genomic_DNA"/>
</dbReference>
<dbReference type="Pfam" id="PF08241">
    <property type="entry name" value="Methyltransf_11"/>
    <property type="match status" value="1"/>
</dbReference>
<reference evidence="4" key="1">
    <citation type="submission" date="2021-02" db="EMBL/GenBank/DDBJ databases">
        <authorList>
            <person name="Dougan E. K."/>
            <person name="Rhodes N."/>
            <person name="Thang M."/>
            <person name="Chan C."/>
        </authorList>
    </citation>
    <scope>NUCLEOTIDE SEQUENCE</scope>
</reference>
<name>A0A813I864_POLGL</name>
<evidence type="ECO:0000313" key="5">
    <source>
        <dbReference type="Proteomes" id="UP000626109"/>
    </source>
</evidence>
<dbReference type="InterPro" id="IPR052356">
    <property type="entry name" value="Thiol_S-MT"/>
</dbReference>
<accession>A0A813I864</accession>
<sequence>VGALLCVLAAAYSLPSSSSWASGVRSCSPCGLQATGKGGRNQSPAELEDSLAISATSSSSSSSESPSAARPKLGRSEAVRQRLPLLGSALLACACGLCVGGRSASAEVQLTTPSKDKLLLFDKPRNLKNDDKEARKMGYQMVSYEVAVADRKKILFQRLFSALPAKGATVVEVGIGSFPNAPYFNRARGMELVGVDPNDRMGYYAAQAAQREGLLNPRKQNSFRIVHGVAEALPLPSQCADAVICTQTLCTVTDPDQSVAEMRRILKPGGQLLFHEHVLSETDPELAERQRYSTPNNVITSGGCHLDRRTLLTLRAGGFQSVDAESFYVPTDSYPVPTIDGIAIA</sequence>
<proteinExistence type="predicted"/>
<evidence type="ECO:0000256" key="2">
    <source>
        <dbReference type="SAM" id="SignalP"/>
    </source>
</evidence>
<evidence type="ECO:0000256" key="1">
    <source>
        <dbReference type="SAM" id="MobiDB-lite"/>
    </source>
</evidence>
<dbReference type="AlphaFoldDB" id="A0A813I864"/>
<dbReference type="Gene3D" id="3.40.50.150">
    <property type="entry name" value="Vaccinia Virus protein VP39"/>
    <property type="match status" value="1"/>
</dbReference>
<dbReference type="SUPFAM" id="SSF53335">
    <property type="entry name" value="S-adenosyl-L-methionine-dependent methyltransferases"/>
    <property type="match status" value="1"/>
</dbReference>
<feature type="region of interest" description="Disordered" evidence="1">
    <location>
        <begin position="34"/>
        <end position="74"/>
    </location>
</feature>
<comment type="caution">
    <text evidence="4">The sequence shown here is derived from an EMBL/GenBank/DDBJ whole genome shotgun (WGS) entry which is preliminary data.</text>
</comment>
<feature type="chain" id="PRO_5032668276" description="Methyltransferase type 11 domain-containing protein" evidence="2">
    <location>
        <begin position="22"/>
        <end position="345"/>
    </location>
</feature>
<feature type="compositionally biased region" description="Low complexity" evidence="1">
    <location>
        <begin position="50"/>
        <end position="69"/>
    </location>
</feature>
<dbReference type="CDD" id="cd02440">
    <property type="entry name" value="AdoMet_MTases"/>
    <property type="match status" value="1"/>
</dbReference>
<feature type="signal peptide" evidence="2">
    <location>
        <begin position="1"/>
        <end position="21"/>
    </location>
</feature>
<evidence type="ECO:0000313" key="4">
    <source>
        <dbReference type="EMBL" id="CAE8646432.1"/>
    </source>
</evidence>
<protein>
    <recommendedName>
        <fullName evidence="3">Methyltransferase type 11 domain-containing protein</fullName>
    </recommendedName>
</protein>
<gene>
    <name evidence="4" type="ORF">PGLA2088_LOCUS4807</name>
</gene>
<feature type="domain" description="Methyltransferase type 11" evidence="3">
    <location>
        <begin position="172"/>
        <end position="274"/>
    </location>
</feature>
<keyword evidence="2" id="KW-0732">Signal</keyword>
<evidence type="ECO:0000259" key="3">
    <source>
        <dbReference type="Pfam" id="PF08241"/>
    </source>
</evidence>
<dbReference type="GO" id="GO:0008757">
    <property type="term" value="F:S-adenosylmethionine-dependent methyltransferase activity"/>
    <property type="evidence" value="ECO:0007669"/>
    <property type="project" value="InterPro"/>
</dbReference>
<dbReference type="InterPro" id="IPR029063">
    <property type="entry name" value="SAM-dependent_MTases_sf"/>
</dbReference>
<dbReference type="InterPro" id="IPR013216">
    <property type="entry name" value="Methyltransf_11"/>
</dbReference>
<dbReference type="Proteomes" id="UP000626109">
    <property type="component" value="Unassembled WGS sequence"/>
</dbReference>
<dbReference type="PANTHER" id="PTHR45036:SF1">
    <property type="entry name" value="METHYLTRANSFERASE LIKE 7A"/>
    <property type="match status" value="1"/>
</dbReference>